<sequence>MTGCKNLQKLPTSIGNLKGLRRFMLRDCGSVEAMGALTTLQGLPMWGTTSVTELPASLGLVSTLLAYGDSLQYYEREYTGFVGTSQVLEEDESGFLKAYHDESSGVTILVRGIHEIEN</sequence>
<dbReference type="Proteomes" id="UP000822688">
    <property type="component" value="Chromosome 3"/>
</dbReference>
<proteinExistence type="predicted"/>
<evidence type="ECO:0000313" key="1">
    <source>
        <dbReference type="EMBL" id="KAG0584089.1"/>
    </source>
</evidence>
<organism evidence="1 2">
    <name type="scientific">Ceratodon purpureus</name>
    <name type="common">Fire moss</name>
    <name type="synonym">Dicranum purpureum</name>
    <dbReference type="NCBI Taxonomy" id="3225"/>
    <lineage>
        <taxon>Eukaryota</taxon>
        <taxon>Viridiplantae</taxon>
        <taxon>Streptophyta</taxon>
        <taxon>Embryophyta</taxon>
        <taxon>Bryophyta</taxon>
        <taxon>Bryophytina</taxon>
        <taxon>Bryopsida</taxon>
        <taxon>Dicranidae</taxon>
        <taxon>Pseudoditrichales</taxon>
        <taxon>Ditrichaceae</taxon>
        <taxon>Ceratodon</taxon>
    </lineage>
</organism>
<dbReference type="InterPro" id="IPR032675">
    <property type="entry name" value="LRR_dom_sf"/>
</dbReference>
<evidence type="ECO:0000313" key="2">
    <source>
        <dbReference type="Proteomes" id="UP000822688"/>
    </source>
</evidence>
<name>A0A8T0IMC5_CERPU</name>
<dbReference type="Gene3D" id="3.80.10.10">
    <property type="entry name" value="Ribonuclease Inhibitor"/>
    <property type="match status" value="1"/>
</dbReference>
<keyword evidence="2" id="KW-1185">Reference proteome</keyword>
<gene>
    <name evidence="1" type="ORF">KC19_3G184200</name>
</gene>
<dbReference type="AlphaFoldDB" id="A0A8T0IMC5"/>
<comment type="caution">
    <text evidence="1">The sequence shown here is derived from an EMBL/GenBank/DDBJ whole genome shotgun (WGS) entry which is preliminary data.</text>
</comment>
<reference evidence="1" key="1">
    <citation type="submission" date="2020-06" db="EMBL/GenBank/DDBJ databases">
        <title>WGS assembly of Ceratodon purpureus strain R40.</title>
        <authorList>
            <person name="Carey S.B."/>
            <person name="Jenkins J."/>
            <person name="Shu S."/>
            <person name="Lovell J.T."/>
            <person name="Sreedasyam A."/>
            <person name="Maumus F."/>
            <person name="Tiley G.P."/>
            <person name="Fernandez-Pozo N."/>
            <person name="Barry K."/>
            <person name="Chen C."/>
            <person name="Wang M."/>
            <person name="Lipzen A."/>
            <person name="Daum C."/>
            <person name="Saski C.A."/>
            <person name="Payton A.C."/>
            <person name="Mcbreen J.C."/>
            <person name="Conrad R.E."/>
            <person name="Kollar L.M."/>
            <person name="Olsson S."/>
            <person name="Huttunen S."/>
            <person name="Landis J.B."/>
            <person name="Wickett N.J."/>
            <person name="Johnson M.G."/>
            <person name="Rensing S.A."/>
            <person name="Grimwood J."/>
            <person name="Schmutz J."/>
            <person name="Mcdaniel S.F."/>
        </authorList>
    </citation>
    <scope>NUCLEOTIDE SEQUENCE</scope>
    <source>
        <strain evidence="1">R40</strain>
    </source>
</reference>
<accession>A0A8T0IMC5</accession>
<dbReference type="EMBL" id="CM026423">
    <property type="protein sequence ID" value="KAG0584089.1"/>
    <property type="molecule type" value="Genomic_DNA"/>
</dbReference>
<protein>
    <submittedName>
        <fullName evidence="1">Uncharacterized protein</fullName>
    </submittedName>
</protein>